<dbReference type="AlphaFoldDB" id="A0AAW4KXG8"/>
<feature type="binding site" description="axial binding residue" evidence="6">
    <location>
        <position position="71"/>
    </location>
    <ligand>
        <name>heme c</name>
        <dbReference type="ChEBI" id="CHEBI:61717"/>
        <label>1</label>
    </ligand>
    <ligandPart>
        <name>Fe</name>
        <dbReference type="ChEBI" id="CHEBI:18248"/>
    </ligandPart>
</feature>
<dbReference type="Pfam" id="PF14522">
    <property type="entry name" value="Cytochrome_C7"/>
    <property type="match status" value="1"/>
</dbReference>
<evidence type="ECO:0000256" key="5">
    <source>
        <dbReference type="ARBA" id="ARBA00023004"/>
    </source>
</evidence>
<dbReference type="Proteomes" id="UP000811899">
    <property type="component" value="Unassembled WGS sequence"/>
</dbReference>
<feature type="binding site" description="axial binding residue" evidence="6">
    <location>
        <position position="36"/>
    </location>
    <ligand>
        <name>heme c</name>
        <dbReference type="ChEBI" id="CHEBI:61717"/>
        <label>1</label>
    </ligand>
    <ligandPart>
        <name>Fe</name>
        <dbReference type="ChEBI" id="CHEBI:18248"/>
    </ligandPart>
</feature>
<dbReference type="GO" id="GO:0046872">
    <property type="term" value="F:metal ion binding"/>
    <property type="evidence" value="ECO:0007669"/>
    <property type="project" value="UniProtKB-KW"/>
</dbReference>
<feature type="signal peptide" evidence="7">
    <location>
        <begin position="1"/>
        <end position="19"/>
    </location>
</feature>
<dbReference type="InterPro" id="IPR002322">
    <property type="entry name" value="Cyt_c_III"/>
</dbReference>
<keyword evidence="3 6" id="KW-0479">Metal-binding</keyword>
<accession>A0AAW4KXG8</accession>
<dbReference type="RefSeq" id="WP_214170162.1">
    <property type="nucleotide sequence ID" value="NZ_JAHCVJ010000001.1"/>
</dbReference>
<keyword evidence="1" id="KW-0813">Transport</keyword>
<evidence type="ECO:0000313" key="10">
    <source>
        <dbReference type="Proteomes" id="UP000811899"/>
    </source>
</evidence>
<comment type="caution">
    <text evidence="9">The sequence shown here is derived from an EMBL/GenBank/DDBJ whole genome shotgun (WGS) entry which is preliminary data.</text>
</comment>
<keyword evidence="5 6" id="KW-0408">Iron</keyword>
<evidence type="ECO:0000259" key="8">
    <source>
        <dbReference type="Pfam" id="PF14522"/>
    </source>
</evidence>
<protein>
    <submittedName>
        <fullName evidence="9">Cytochrome c family protein</fullName>
    </submittedName>
</protein>
<feature type="chain" id="PRO_5043386079" evidence="7">
    <location>
        <begin position="20"/>
        <end position="86"/>
    </location>
</feature>
<feature type="binding site" description="axial binding residue" evidence="6">
    <location>
        <position position="43"/>
    </location>
    <ligand>
        <name>heme c</name>
        <dbReference type="ChEBI" id="CHEBI:61717"/>
        <label>1</label>
    </ligand>
    <ligandPart>
        <name>Fe</name>
        <dbReference type="ChEBI" id="CHEBI:18248"/>
    </ligandPart>
</feature>
<organism evidence="9 10">
    <name type="scientific">Geoanaerobacter pelophilus</name>
    <dbReference type="NCBI Taxonomy" id="60036"/>
    <lineage>
        <taxon>Bacteria</taxon>
        <taxon>Pseudomonadati</taxon>
        <taxon>Thermodesulfobacteriota</taxon>
        <taxon>Desulfuromonadia</taxon>
        <taxon>Geobacterales</taxon>
        <taxon>Geobacteraceae</taxon>
        <taxon>Geoanaerobacter</taxon>
    </lineage>
</organism>
<evidence type="ECO:0000313" key="9">
    <source>
        <dbReference type="EMBL" id="MBT0663424.1"/>
    </source>
</evidence>
<evidence type="ECO:0000256" key="1">
    <source>
        <dbReference type="ARBA" id="ARBA00022448"/>
    </source>
</evidence>
<proteinExistence type="predicted"/>
<keyword evidence="7" id="KW-0732">Signal</keyword>
<comment type="cofactor">
    <cofactor evidence="6">
        <name>heme c</name>
        <dbReference type="ChEBI" id="CHEBI:61717"/>
    </cofactor>
    <text evidence="6">Binds 4 heme c groups covalently per monomer.</text>
</comment>
<keyword evidence="4" id="KW-0249">Electron transport</keyword>
<feature type="binding site" description="axial binding residue" evidence="6">
    <location>
        <position position="70"/>
    </location>
    <ligand>
        <name>heme c</name>
        <dbReference type="ChEBI" id="CHEBI:61717"/>
        <label>1</label>
    </ligand>
    <ligandPart>
        <name>Fe</name>
        <dbReference type="ChEBI" id="CHEBI:18248"/>
    </ligandPart>
</feature>
<gene>
    <name evidence="9" type="ORF">KI809_03835</name>
</gene>
<feature type="binding site" description="axial binding residue" evidence="6">
    <location>
        <position position="47"/>
    </location>
    <ligand>
        <name>heme c</name>
        <dbReference type="ChEBI" id="CHEBI:61717"/>
        <label>1</label>
    </ligand>
    <ligandPart>
        <name>Fe</name>
        <dbReference type="ChEBI" id="CHEBI:18248"/>
    </ligandPart>
</feature>
<sequence>MKTIVALFAVVAFAGTAFGADVIEMKKGVKFNHKAHQASVGDCKKCHEKGPGKIAGFGKEMAHAKGCKGCHAELKKGPTSCKDCHK</sequence>
<dbReference type="PRINTS" id="PR00609">
    <property type="entry name" value="CYTOCHROMEC3"/>
</dbReference>
<name>A0AAW4KXG8_9BACT</name>
<dbReference type="GO" id="GO:0020037">
    <property type="term" value="F:heme binding"/>
    <property type="evidence" value="ECO:0007669"/>
    <property type="project" value="InterPro"/>
</dbReference>
<evidence type="ECO:0000256" key="4">
    <source>
        <dbReference type="ARBA" id="ARBA00022982"/>
    </source>
</evidence>
<keyword evidence="2 6" id="KW-0349">Heme</keyword>
<evidence type="ECO:0000256" key="6">
    <source>
        <dbReference type="PIRSR" id="PIRSR602322-1"/>
    </source>
</evidence>
<keyword evidence="10" id="KW-1185">Reference proteome</keyword>
<evidence type="ECO:0000256" key="3">
    <source>
        <dbReference type="ARBA" id="ARBA00022723"/>
    </source>
</evidence>
<dbReference type="SUPFAM" id="SSF48695">
    <property type="entry name" value="Multiheme cytochromes"/>
    <property type="match status" value="1"/>
</dbReference>
<dbReference type="CDD" id="cd08168">
    <property type="entry name" value="Cytochrom_C3"/>
    <property type="match status" value="1"/>
</dbReference>
<reference evidence="9 10" key="1">
    <citation type="submission" date="2021-05" db="EMBL/GenBank/DDBJ databases">
        <title>The draft genome of Geobacter pelophilus DSM 12255.</title>
        <authorList>
            <person name="Xu Z."/>
            <person name="Masuda Y."/>
            <person name="Itoh H."/>
            <person name="Senoo K."/>
        </authorList>
    </citation>
    <scope>NUCLEOTIDE SEQUENCE [LARGE SCALE GENOMIC DNA]</scope>
    <source>
        <strain evidence="9 10">DSM 12255</strain>
    </source>
</reference>
<evidence type="ECO:0000256" key="2">
    <source>
        <dbReference type="ARBA" id="ARBA00022617"/>
    </source>
</evidence>
<dbReference type="InterPro" id="IPR036280">
    <property type="entry name" value="Multihaem_cyt_sf"/>
</dbReference>
<dbReference type="GO" id="GO:0009055">
    <property type="term" value="F:electron transfer activity"/>
    <property type="evidence" value="ECO:0007669"/>
    <property type="project" value="InterPro"/>
</dbReference>
<feature type="binding site" description="axial binding residue" evidence="6">
    <location>
        <position position="46"/>
    </location>
    <ligand>
        <name>heme c</name>
        <dbReference type="ChEBI" id="CHEBI:61717"/>
        <label>1</label>
    </ligand>
    <ligandPart>
        <name>Fe</name>
        <dbReference type="ChEBI" id="CHEBI:18248"/>
    </ligandPart>
</feature>
<feature type="domain" description="Cytochrome c7-like" evidence="8">
    <location>
        <begin position="29"/>
        <end position="86"/>
    </location>
</feature>
<evidence type="ECO:0000256" key="7">
    <source>
        <dbReference type="SAM" id="SignalP"/>
    </source>
</evidence>
<feature type="binding site" description="axial binding residue" evidence="6">
    <location>
        <position position="33"/>
    </location>
    <ligand>
        <name>heme c</name>
        <dbReference type="ChEBI" id="CHEBI:61717"/>
        <label>1</label>
    </ligand>
    <ligandPart>
        <name>Fe</name>
        <dbReference type="ChEBI" id="CHEBI:18248"/>
    </ligandPart>
</feature>
<dbReference type="EMBL" id="JAHCVJ010000001">
    <property type="protein sequence ID" value="MBT0663424.1"/>
    <property type="molecule type" value="Genomic_DNA"/>
</dbReference>
<dbReference type="InterPro" id="IPR029467">
    <property type="entry name" value="Cyt_c7-like"/>
</dbReference>
<dbReference type="Gene3D" id="3.90.10.10">
    <property type="entry name" value="Cytochrome C3"/>
    <property type="match status" value="1"/>
</dbReference>